<name>Q22AQ3_TETTS</name>
<dbReference type="InParanoid" id="Q22AQ3"/>
<sequence length="205" mass="23841">MRFQFCGGLSIPEWFLAESSNLAKITAIKLKLVLNALIQHYLEDADNSDQLVKTLENSGFNSQEINAIIASLEFIIKNSVCYDIDENVLSKELIDLGFPKENVEMIIKTFRTYKEKLKLKELKSTLRISNVQDLKYSVNKFILSKEKQFVEKENRTNESLFSNIQIKYNDQPQRQSKTVEFVAFPSKLEELIFELEKAQQILNKY</sequence>
<dbReference type="AlphaFoldDB" id="Q22AQ3"/>
<evidence type="ECO:0000313" key="1">
    <source>
        <dbReference type="EMBL" id="EAR82382.3"/>
    </source>
</evidence>
<dbReference type="eggNOG" id="ENOG502QSP3">
    <property type="taxonomic scope" value="Eukaryota"/>
</dbReference>
<dbReference type="KEGG" id="tet:TTHERM_01169500"/>
<protein>
    <submittedName>
        <fullName evidence="1">HCaRG protein</fullName>
    </submittedName>
</protein>
<dbReference type="OrthoDB" id="284322at2759"/>
<dbReference type="PANTHER" id="PTHR16231:SF4">
    <property type="entry name" value="COMM DOMAIN-CONTAINING PROTEIN 4"/>
    <property type="match status" value="1"/>
</dbReference>
<accession>Q22AQ3</accession>
<dbReference type="Pfam" id="PF21672">
    <property type="entry name" value="COMM_HN"/>
    <property type="match status" value="1"/>
</dbReference>
<evidence type="ECO:0000313" key="2">
    <source>
        <dbReference type="Proteomes" id="UP000009168"/>
    </source>
</evidence>
<dbReference type="PANTHER" id="PTHR16231">
    <property type="entry name" value="COMM DOMAIN-CONTAINING PROTEIN 4-8 FAMILY MEMBER"/>
    <property type="match status" value="1"/>
</dbReference>
<dbReference type="EMBL" id="GG662687">
    <property type="protein sequence ID" value="EAR82382.3"/>
    <property type="molecule type" value="Genomic_DNA"/>
</dbReference>
<reference evidence="2" key="1">
    <citation type="journal article" date="2006" name="PLoS Biol.">
        <title>Macronuclear genome sequence of the ciliate Tetrahymena thermophila, a model eukaryote.</title>
        <authorList>
            <person name="Eisen J.A."/>
            <person name="Coyne R.S."/>
            <person name="Wu M."/>
            <person name="Wu D."/>
            <person name="Thiagarajan M."/>
            <person name="Wortman J.R."/>
            <person name="Badger J.H."/>
            <person name="Ren Q."/>
            <person name="Amedeo P."/>
            <person name="Jones K.M."/>
            <person name="Tallon L.J."/>
            <person name="Delcher A.L."/>
            <person name="Salzberg S.L."/>
            <person name="Silva J.C."/>
            <person name="Haas B.J."/>
            <person name="Majoros W.H."/>
            <person name="Farzad M."/>
            <person name="Carlton J.M."/>
            <person name="Smith R.K. Jr."/>
            <person name="Garg J."/>
            <person name="Pearlman R.E."/>
            <person name="Karrer K.M."/>
            <person name="Sun L."/>
            <person name="Manning G."/>
            <person name="Elde N.C."/>
            <person name="Turkewitz A.P."/>
            <person name="Asai D.J."/>
            <person name="Wilkes D.E."/>
            <person name="Wang Y."/>
            <person name="Cai H."/>
            <person name="Collins K."/>
            <person name="Stewart B.A."/>
            <person name="Lee S.R."/>
            <person name="Wilamowska K."/>
            <person name="Weinberg Z."/>
            <person name="Ruzzo W.L."/>
            <person name="Wloga D."/>
            <person name="Gaertig J."/>
            <person name="Frankel J."/>
            <person name="Tsao C.-C."/>
            <person name="Gorovsky M.A."/>
            <person name="Keeling P.J."/>
            <person name="Waller R.F."/>
            <person name="Patron N.J."/>
            <person name="Cherry J.M."/>
            <person name="Stover N.A."/>
            <person name="Krieger C.J."/>
            <person name="del Toro C."/>
            <person name="Ryder H.F."/>
            <person name="Williamson S.C."/>
            <person name="Barbeau R.A."/>
            <person name="Hamilton E.P."/>
            <person name="Orias E."/>
        </authorList>
    </citation>
    <scope>NUCLEOTIDE SEQUENCE [LARGE SCALE GENOMIC DNA]</scope>
    <source>
        <strain evidence="2">SB210</strain>
    </source>
</reference>
<dbReference type="RefSeq" id="XP_001030045.3">
    <property type="nucleotide sequence ID" value="XM_001030045.3"/>
</dbReference>
<proteinExistence type="predicted"/>
<dbReference type="GeneID" id="7822867"/>
<dbReference type="HOGENOM" id="CLU_095496_0_0_1"/>
<gene>
    <name evidence="1" type="ORF">TTHERM_01169500</name>
</gene>
<organism evidence="1 2">
    <name type="scientific">Tetrahymena thermophila (strain SB210)</name>
    <dbReference type="NCBI Taxonomy" id="312017"/>
    <lineage>
        <taxon>Eukaryota</taxon>
        <taxon>Sar</taxon>
        <taxon>Alveolata</taxon>
        <taxon>Ciliophora</taxon>
        <taxon>Intramacronucleata</taxon>
        <taxon>Oligohymenophorea</taxon>
        <taxon>Hymenostomatida</taxon>
        <taxon>Tetrahymenina</taxon>
        <taxon>Tetrahymenidae</taxon>
        <taxon>Tetrahymena</taxon>
    </lineage>
</organism>
<dbReference type="Proteomes" id="UP000009168">
    <property type="component" value="Unassembled WGS sequence"/>
</dbReference>
<keyword evidence="2" id="KW-1185">Reference proteome</keyword>
<dbReference type="STRING" id="312017.Q22AQ3"/>
<dbReference type="InterPro" id="IPR047155">
    <property type="entry name" value="COMMD4/6/7/8"/>
</dbReference>